<gene>
    <name evidence="1" type="ORF">HMPREF3182_00993</name>
</gene>
<accession>A0A134CFC2</accession>
<evidence type="ECO:0000313" key="2">
    <source>
        <dbReference type="Proteomes" id="UP000070160"/>
    </source>
</evidence>
<keyword evidence="2" id="KW-1185">Reference proteome</keyword>
<reference evidence="2" key="1">
    <citation type="submission" date="2016-01" db="EMBL/GenBank/DDBJ databases">
        <authorList>
            <person name="Mitreva M."/>
            <person name="Pepin K.H."/>
            <person name="Mihindukulasuriya K.A."/>
            <person name="Fulton R."/>
            <person name="Fronick C."/>
            <person name="O'Laughlin M."/>
            <person name="Miner T."/>
            <person name="Herter B."/>
            <person name="Rosa B.A."/>
            <person name="Cordes M."/>
            <person name="Tomlinson C."/>
            <person name="Wollam A."/>
            <person name="Palsikar V.B."/>
            <person name="Mardis E.R."/>
            <person name="Wilson R.K."/>
        </authorList>
    </citation>
    <scope>NUCLEOTIDE SEQUENCE [LARGE SCALE GENOMIC DNA]</scope>
    <source>
        <strain evidence="2">KA00182</strain>
    </source>
</reference>
<protein>
    <submittedName>
        <fullName evidence="1">Uncharacterized protein</fullName>
    </submittedName>
</protein>
<dbReference type="STRING" id="1588748.HMPREF3182_00993"/>
<sequence>MIAAYFSYCSVSGGTDKEGSNSVNVIKIKNNKLKITKRKIMKTILLLYLIV</sequence>
<evidence type="ECO:0000313" key="1">
    <source>
        <dbReference type="EMBL" id="KXB90911.1"/>
    </source>
</evidence>
<name>A0A134CFC2_9FIRM</name>
<organism evidence="1 2">
    <name type="scientific">Megasphaera hutchinsoni</name>
    <dbReference type="NCBI Taxonomy" id="1588748"/>
    <lineage>
        <taxon>Bacteria</taxon>
        <taxon>Bacillati</taxon>
        <taxon>Bacillota</taxon>
        <taxon>Negativicutes</taxon>
        <taxon>Veillonellales</taxon>
        <taxon>Veillonellaceae</taxon>
        <taxon>Megasphaera</taxon>
    </lineage>
</organism>
<comment type="caution">
    <text evidence="1">The sequence shown here is derived from an EMBL/GenBank/DDBJ whole genome shotgun (WGS) entry which is preliminary data.</text>
</comment>
<dbReference type="PATRIC" id="fig|1588748.3.peg.956"/>
<proteinExistence type="predicted"/>
<dbReference type="Proteomes" id="UP000070160">
    <property type="component" value="Unassembled WGS sequence"/>
</dbReference>
<dbReference type="EMBL" id="LSDT01000043">
    <property type="protein sequence ID" value="KXB90911.1"/>
    <property type="molecule type" value="Genomic_DNA"/>
</dbReference>
<dbReference type="AlphaFoldDB" id="A0A134CFC2"/>